<dbReference type="RefSeq" id="WP_006211843.1">
    <property type="nucleotide sequence ID" value="NZ_ADHJ01000041.1"/>
</dbReference>
<dbReference type="InterPro" id="IPR023405">
    <property type="entry name" value="Topo_IA_core_domain"/>
</dbReference>
<dbReference type="AlphaFoldDB" id="A0A2R9SPQ4"/>
<evidence type="ECO:0000313" key="2">
    <source>
        <dbReference type="Proteomes" id="UP000003094"/>
    </source>
</evidence>
<dbReference type="Proteomes" id="UP000003094">
    <property type="component" value="Unassembled WGS sequence"/>
</dbReference>
<accession>A0A2R9SPQ4</accession>
<dbReference type="KEGG" id="pvo:PVOR_25468"/>
<protein>
    <submittedName>
        <fullName evidence="1">TrsI protein</fullName>
    </submittedName>
</protein>
<comment type="caution">
    <text evidence="1">The sequence shown here is derived from an EMBL/GenBank/DDBJ whole genome shotgun (WGS) entry which is preliminary data.</text>
</comment>
<organism evidence="1 2">
    <name type="scientific">Paenibacillus vortex V453</name>
    <dbReference type="NCBI Taxonomy" id="715225"/>
    <lineage>
        <taxon>Bacteria</taxon>
        <taxon>Bacillati</taxon>
        <taxon>Bacillota</taxon>
        <taxon>Bacilli</taxon>
        <taxon>Bacillales</taxon>
        <taxon>Paenibacillaceae</taxon>
        <taxon>Paenibacillus</taxon>
    </lineage>
</organism>
<dbReference type="EMBL" id="ADHJ01000041">
    <property type="protein sequence ID" value="EFU39367.1"/>
    <property type="molecule type" value="Genomic_DNA"/>
</dbReference>
<proteinExistence type="predicted"/>
<sequence>MITVLAEKPDQARKLAAPFPHTKGKGFLLINPCKEFPGGAKVTWAIGHLVELKNPDEYNVSLEEMELGQSPYYSGEF</sequence>
<gene>
    <name evidence="1" type="ORF">PVOR_25468</name>
</gene>
<name>A0A2R9SPQ4_9BACL</name>
<dbReference type="Gene3D" id="3.40.50.140">
    <property type="match status" value="1"/>
</dbReference>
<reference evidence="1 2" key="1">
    <citation type="journal article" date="2010" name="BMC Genomics">
        <title>Genome sequence of the pattern forming Paenibacillus vortex bacterium reveals potential for thriving in complex environments.</title>
        <authorList>
            <person name="Sirota-Madi A."/>
            <person name="Olender T."/>
            <person name="Helman Y."/>
            <person name="Ingham C."/>
            <person name="Brainis I."/>
            <person name="Roth D."/>
            <person name="Hagi E."/>
            <person name="Brodsky L."/>
            <person name="Leshkowitz D."/>
            <person name="Galatenko V."/>
            <person name="Nikolaev V."/>
            <person name="Mugasimangalam R.C."/>
            <person name="Bransburg-Zabary S."/>
            <person name="Gutnick D.L."/>
            <person name="Lancet D."/>
            <person name="Ben-Jacob E."/>
        </authorList>
    </citation>
    <scope>NUCLEOTIDE SEQUENCE [LARGE SCALE GENOMIC DNA]</scope>
    <source>
        <strain evidence="1 2">V453</strain>
    </source>
</reference>
<dbReference type="SUPFAM" id="SSF56712">
    <property type="entry name" value="Prokaryotic type I DNA topoisomerase"/>
    <property type="match status" value="1"/>
</dbReference>
<keyword evidence="2" id="KW-1185">Reference proteome</keyword>
<evidence type="ECO:0000313" key="1">
    <source>
        <dbReference type="EMBL" id="EFU39367.1"/>
    </source>
</evidence>